<dbReference type="AlphaFoldDB" id="A0A4E0QZI2"/>
<comment type="caution">
    <text evidence="1">The sequence shown here is derived from an EMBL/GenBank/DDBJ whole genome shotgun (WGS) entry which is preliminary data.</text>
</comment>
<protein>
    <submittedName>
        <fullName evidence="1">Uncharacterized protein</fullName>
    </submittedName>
</protein>
<keyword evidence="2" id="KW-1185">Reference proteome</keyword>
<dbReference type="Proteomes" id="UP000030428">
    <property type="component" value="Unassembled WGS sequence"/>
</dbReference>
<accession>A0A4E0QZI2</accession>
<dbReference type="EMBL" id="JSZA02000115">
    <property type="protein sequence ID" value="TGO02542.1"/>
    <property type="molecule type" value="Genomic_DNA"/>
</dbReference>
<reference evidence="1 2" key="1">
    <citation type="journal article" date="2016" name="Front. Microbiol.">
        <title>Single-Cell (Meta-)Genomics of a Dimorphic Candidatus Thiomargarita nelsonii Reveals Genomic Plasticity.</title>
        <authorList>
            <person name="Flood B.E."/>
            <person name="Fliss P."/>
            <person name="Jones D.S."/>
            <person name="Dick G.J."/>
            <person name="Jain S."/>
            <person name="Kaster A.K."/>
            <person name="Winkel M."/>
            <person name="Mussmann M."/>
            <person name="Bailey J."/>
        </authorList>
    </citation>
    <scope>NUCLEOTIDE SEQUENCE [LARGE SCALE GENOMIC DNA]</scope>
    <source>
        <strain evidence="1">Hydrate Ridge</strain>
    </source>
</reference>
<evidence type="ECO:0000313" key="2">
    <source>
        <dbReference type="Proteomes" id="UP000030428"/>
    </source>
</evidence>
<gene>
    <name evidence="1" type="ORF">PN36_23535</name>
</gene>
<name>A0A4E0QZI2_9GAMM</name>
<evidence type="ECO:0000313" key="1">
    <source>
        <dbReference type="EMBL" id="TGO02542.1"/>
    </source>
</evidence>
<sequence length="92" mass="11049">MRDEQDIWSLLVFSGYLKSETVGFSEDELIYDLTIPNREVRSFYRQTIRLWIQKTVGSQRLRDLLHSLTQADWKKFSKRLEEIRRRIAGTGR</sequence>
<organism evidence="1 2">
    <name type="scientific">Candidatus Thiomargarita nelsonii</name>
    <dbReference type="NCBI Taxonomy" id="1003181"/>
    <lineage>
        <taxon>Bacteria</taxon>
        <taxon>Pseudomonadati</taxon>
        <taxon>Pseudomonadota</taxon>
        <taxon>Gammaproteobacteria</taxon>
        <taxon>Thiotrichales</taxon>
        <taxon>Thiotrichaceae</taxon>
        <taxon>Thiomargarita</taxon>
    </lineage>
</organism>
<proteinExistence type="predicted"/>